<dbReference type="Proteomes" id="UP001152795">
    <property type="component" value="Unassembled WGS sequence"/>
</dbReference>
<gene>
    <name evidence="5" type="ORF">PACLA_8A052871</name>
</gene>
<evidence type="ECO:0000256" key="2">
    <source>
        <dbReference type="ARBA" id="ARBA00022559"/>
    </source>
</evidence>
<evidence type="ECO:0000256" key="3">
    <source>
        <dbReference type="ARBA" id="ARBA00023002"/>
    </source>
</evidence>
<comment type="caution">
    <text evidence="5">The sequence shown here is derived from an EMBL/GenBank/DDBJ whole genome shotgun (WGS) entry which is preliminary data.</text>
</comment>
<keyword evidence="6" id="KW-1185">Reference proteome</keyword>
<protein>
    <recommendedName>
        <fullName evidence="4">Glutathione peroxidase</fullName>
    </recommendedName>
</protein>
<evidence type="ECO:0000256" key="4">
    <source>
        <dbReference type="RuleBase" id="RU000499"/>
    </source>
</evidence>
<keyword evidence="2 4" id="KW-0575">Peroxidase</keyword>
<dbReference type="GO" id="GO:0004601">
    <property type="term" value="F:peroxidase activity"/>
    <property type="evidence" value="ECO:0007669"/>
    <property type="project" value="UniProtKB-KW"/>
</dbReference>
<dbReference type="Gene3D" id="3.40.30.10">
    <property type="entry name" value="Glutaredoxin"/>
    <property type="match status" value="1"/>
</dbReference>
<dbReference type="PRINTS" id="PR01011">
    <property type="entry name" value="GLUTPROXDASE"/>
</dbReference>
<dbReference type="PIRSF" id="PIRSF000303">
    <property type="entry name" value="Glutathion_perox"/>
    <property type="match status" value="1"/>
</dbReference>
<proteinExistence type="inferred from homology"/>
<comment type="similarity">
    <text evidence="1 4">Belongs to the glutathione peroxidase family.</text>
</comment>
<evidence type="ECO:0000313" key="5">
    <source>
        <dbReference type="EMBL" id="CAB4034224.1"/>
    </source>
</evidence>
<evidence type="ECO:0000256" key="1">
    <source>
        <dbReference type="ARBA" id="ARBA00006926"/>
    </source>
</evidence>
<keyword evidence="3 4" id="KW-0560">Oxidoreductase</keyword>
<dbReference type="PANTHER" id="PTHR11592">
    <property type="entry name" value="GLUTATHIONE PEROXIDASE"/>
    <property type="match status" value="1"/>
</dbReference>
<reference evidence="5" key="1">
    <citation type="submission" date="2020-04" db="EMBL/GenBank/DDBJ databases">
        <authorList>
            <person name="Alioto T."/>
            <person name="Alioto T."/>
            <person name="Gomez Garrido J."/>
        </authorList>
    </citation>
    <scope>NUCLEOTIDE SEQUENCE</scope>
    <source>
        <strain evidence="5">A484AB</strain>
    </source>
</reference>
<name>A0A7D9JSA1_PARCT</name>
<sequence>YQQLNALVTEFNTTRCPLKVFGVPCNQFGLQEPGQGIEIVKSLQYVRPGNGFKPNFDLLVKRDVNGEKEDALFTWLKSQCPNPTTLIGDPSKRFYSPIRTTDIKWNFEKFLIDHTGQPRKRYTPNLKPQDMKTDIQNLVQECLKGKQHRVMFQDVFDEV</sequence>
<dbReference type="InterPro" id="IPR036249">
    <property type="entry name" value="Thioredoxin-like_sf"/>
</dbReference>
<dbReference type="SUPFAM" id="SSF52833">
    <property type="entry name" value="Thioredoxin-like"/>
    <property type="match status" value="1"/>
</dbReference>
<dbReference type="GO" id="GO:0006979">
    <property type="term" value="P:response to oxidative stress"/>
    <property type="evidence" value="ECO:0007669"/>
    <property type="project" value="InterPro"/>
</dbReference>
<dbReference type="InterPro" id="IPR000889">
    <property type="entry name" value="Glutathione_peroxidase"/>
</dbReference>
<dbReference type="PANTHER" id="PTHR11592:SF134">
    <property type="entry name" value="PHOSPHOLIPID HYDROPEROXIDE GLUTATHIONE PEROXIDASE"/>
    <property type="match status" value="1"/>
</dbReference>
<dbReference type="Pfam" id="PF00255">
    <property type="entry name" value="GSHPx"/>
    <property type="match status" value="1"/>
</dbReference>
<dbReference type="OrthoDB" id="446890at2759"/>
<dbReference type="AlphaFoldDB" id="A0A7D9JSA1"/>
<organism evidence="5 6">
    <name type="scientific">Paramuricea clavata</name>
    <name type="common">Red gorgonian</name>
    <name type="synonym">Violescent sea-whip</name>
    <dbReference type="NCBI Taxonomy" id="317549"/>
    <lineage>
        <taxon>Eukaryota</taxon>
        <taxon>Metazoa</taxon>
        <taxon>Cnidaria</taxon>
        <taxon>Anthozoa</taxon>
        <taxon>Octocorallia</taxon>
        <taxon>Malacalcyonacea</taxon>
        <taxon>Plexauridae</taxon>
        <taxon>Paramuricea</taxon>
    </lineage>
</organism>
<dbReference type="PROSITE" id="PS51355">
    <property type="entry name" value="GLUTATHIONE_PEROXID_3"/>
    <property type="match status" value="1"/>
</dbReference>
<dbReference type="EMBL" id="CACRXK020019937">
    <property type="protein sequence ID" value="CAB4034224.1"/>
    <property type="molecule type" value="Genomic_DNA"/>
</dbReference>
<accession>A0A7D9JSA1</accession>
<evidence type="ECO:0000313" key="6">
    <source>
        <dbReference type="Proteomes" id="UP001152795"/>
    </source>
</evidence>
<feature type="non-terminal residue" evidence="5">
    <location>
        <position position="159"/>
    </location>
</feature>